<evidence type="ECO:0000313" key="2">
    <source>
        <dbReference type="Proteomes" id="UP000438429"/>
    </source>
</evidence>
<dbReference type="AlphaFoldDB" id="A0A6A4TAW8"/>
<dbReference type="Proteomes" id="UP000438429">
    <property type="component" value="Unassembled WGS sequence"/>
</dbReference>
<evidence type="ECO:0000313" key="1">
    <source>
        <dbReference type="EMBL" id="KAF0040071.1"/>
    </source>
</evidence>
<sequence>MAARAAVSQNDVSRHLTPARTDYVMRCRRRQGGSQDRFLTERSLWFCVNHVRVGEKIFRVATRFVLKSKRDIRTHLRKTTFWVCEFDIAQPYCSFTAQE</sequence>
<accession>A0A6A4TAW8</accession>
<protein>
    <submittedName>
        <fullName evidence="1">Uncharacterized protein</fullName>
    </submittedName>
</protein>
<name>A0A6A4TAW8_SCOMX</name>
<comment type="caution">
    <text evidence="1">The sequence shown here is derived from an EMBL/GenBank/DDBJ whole genome shotgun (WGS) entry which is preliminary data.</text>
</comment>
<dbReference type="EMBL" id="VEVO01000007">
    <property type="protein sequence ID" value="KAF0040071.1"/>
    <property type="molecule type" value="Genomic_DNA"/>
</dbReference>
<gene>
    <name evidence="1" type="ORF">F2P81_008306</name>
</gene>
<proteinExistence type="predicted"/>
<organism evidence="1 2">
    <name type="scientific">Scophthalmus maximus</name>
    <name type="common">Turbot</name>
    <name type="synonym">Psetta maxima</name>
    <dbReference type="NCBI Taxonomy" id="52904"/>
    <lineage>
        <taxon>Eukaryota</taxon>
        <taxon>Metazoa</taxon>
        <taxon>Chordata</taxon>
        <taxon>Craniata</taxon>
        <taxon>Vertebrata</taxon>
        <taxon>Euteleostomi</taxon>
        <taxon>Actinopterygii</taxon>
        <taxon>Neopterygii</taxon>
        <taxon>Teleostei</taxon>
        <taxon>Neoteleostei</taxon>
        <taxon>Acanthomorphata</taxon>
        <taxon>Carangaria</taxon>
        <taxon>Pleuronectiformes</taxon>
        <taxon>Pleuronectoidei</taxon>
        <taxon>Scophthalmidae</taxon>
        <taxon>Scophthalmus</taxon>
    </lineage>
</organism>
<reference evidence="1 2" key="1">
    <citation type="submission" date="2019-06" db="EMBL/GenBank/DDBJ databases">
        <title>Draft genomes of female and male turbot (Scophthalmus maximus).</title>
        <authorList>
            <person name="Xu H."/>
            <person name="Xu X.-W."/>
            <person name="Shao C."/>
            <person name="Chen S."/>
        </authorList>
    </citation>
    <scope>NUCLEOTIDE SEQUENCE [LARGE SCALE GENOMIC DNA]</scope>
    <source>
        <strain evidence="1">Ysfricsl-2016a</strain>
        <tissue evidence="1">Blood</tissue>
    </source>
</reference>